<name>A0A7W6D460_9HYPH</name>
<dbReference type="Gene3D" id="3.40.50.12580">
    <property type="match status" value="1"/>
</dbReference>
<dbReference type="Proteomes" id="UP000574761">
    <property type="component" value="Unassembled WGS sequence"/>
</dbReference>
<evidence type="ECO:0000313" key="2">
    <source>
        <dbReference type="Proteomes" id="UP000574761"/>
    </source>
</evidence>
<dbReference type="AlphaFoldDB" id="A0A7W6D460"/>
<dbReference type="EMBL" id="JACIEE010000003">
    <property type="protein sequence ID" value="MBB3976420.1"/>
    <property type="molecule type" value="Genomic_DNA"/>
</dbReference>
<proteinExistence type="predicted"/>
<organism evidence="1 2">
    <name type="scientific">Mycoplana azooxidifex</name>
    <dbReference type="NCBI Taxonomy" id="1636188"/>
    <lineage>
        <taxon>Bacteria</taxon>
        <taxon>Pseudomonadati</taxon>
        <taxon>Pseudomonadota</taxon>
        <taxon>Alphaproteobacteria</taxon>
        <taxon>Hyphomicrobiales</taxon>
        <taxon>Rhizobiaceae</taxon>
        <taxon>Mycoplana</taxon>
    </lineage>
</organism>
<accession>A0A7W6D460</accession>
<dbReference type="SUPFAM" id="SSF53756">
    <property type="entry name" value="UDP-Glycosyltransferase/glycogen phosphorylase"/>
    <property type="match status" value="1"/>
</dbReference>
<dbReference type="SUPFAM" id="SSF48452">
    <property type="entry name" value="TPR-like"/>
    <property type="match status" value="1"/>
</dbReference>
<protein>
    <submittedName>
        <fullName evidence="1">Tetratricopeptide (TPR) repeat protein</fullName>
    </submittedName>
</protein>
<evidence type="ECO:0000313" key="1">
    <source>
        <dbReference type="EMBL" id="MBB3976420.1"/>
    </source>
</evidence>
<sequence>MSQVSIAATDTQSAAGQPASAAEFVHLAKTLRKNKLLDDAEEAVARGLALHEESPQLAEQVAENLMARENWLAAADCWQELLSSEKLKTTPKRLTKLLRSLRRANRLDEAAAVIENGYKAHSQNGGFLQETMLVATARSDWNRASRAWRKMAAIPDQIQKVSQFIQWSIAERKQGNFDAAVKALETGLLAFPGALSLQNEIGVVELDRRIEAGEVRRYEVPATIAPEGSGPALDVAGICEFFWDIESRYSLLTWQVNGVFPWPLVRMHLYYRVTQLVGLFSPPHPAGQQQIREVGSDGDGETLNAWLASQEEKPRLSSLARLRDRLFRRRTYALLMATRKVDGVEPYCAALRAELDKETLLLDRPFNGTITDSALNLSAVQDFFRSRYGRPEHSLFPIDDRVLCHHIRGEFLNKLGVDPGNIALACQKAIISFIPIRHGAQILFTANRTHTLFMTYAYGANNQAVVAGARDSGAKIVELQHGFISPLHLGYSWPGRPKVPYTPDQIWGFGDFWPQTTPLSGRTRWRTIGAPYVRDLAKAHAGPRDPKLAVFTSQGVIGQKLFEIALSTARMRPDYHIIFRLHPNEALEPYQAALEGQLVPGNFELSHRTPNIFALLSRAAIQIGSFSTTLFEGMTLGARTIVMDLPGAEYMRPAIARGDVLFVRDVNELVEKLDQAPLADNPQFYYAEPVKRLL</sequence>
<dbReference type="RefSeq" id="WP_183801776.1">
    <property type="nucleotide sequence ID" value="NZ_JACIEE010000003.1"/>
</dbReference>
<reference evidence="1 2" key="1">
    <citation type="submission" date="2020-08" db="EMBL/GenBank/DDBJ databases">
        <title>Genomic Encyclopedia of Type Strains, Phase IV (KMG-IV): sequencing the most valuable type-strain genomes for metagenomic binning, comparative biology and taxonomic classification.</title>
        <authorList>
            <person name="Goeker M."/>
        </authorList>
    </citation>
    <scope>NUCLEOTIDE SEQUENCE [LARGE SCALE GENOMIC DNA]</scope>
    <source>
        <strain evidence="1 2">DSM 100211</strain>
    </source>
</reference>
<gene>
    <name evidence="1" type="ORF">GGQ64_001609</name>
</gene>
<comment type="caution">
    <text evidence="1">The sequence shown here is derived from an EMBL/GenBank/DDBJ whole genome shotgun (WGS) entry which is preliminary data.</text>
</comment>
<dbReference type="InterPro" id="IPR011990">
    <property type="entry name" value="TPR-like_helical_dom_sf"/>
</dbReference>
<dbReference type="InterPro" id="IPR043148">
    <property type="entry name" value="TagF_C"/>
</dbReference>
<dbReference type="Gene3D" id="1.25.40.10">
    <property type="entry name" value="Tetratricopeptide repeat domain"/>
    <property type="match status" value="1"/>
</dbReference>
<keyword evidence="2" id="KW-1185">Reference proteome</keyword>